<dbReference type="GO" id="GO:0008961">
    <property type="term" value="F:phosphatidylglycerol-prolipoprotein diacylglyceryl transferase activity"/>
    <property type="evidence" value="ECO:0007669"/>
    <property type="project" value="UniProtKB-UniRule"/>
</dbReference>
<feature type="transmembrane region" description="Helical" evidence="7">
    <location>
        <begin position="99"/>
        <end position="117"/>
    </location>
</feature>
<feature type="transmembrane region" description="Helical" evidence="7">
    <location>
        <begin position="206"/>
        <end position="223"/>
    </location>
</feature>
<dbReference type="Pfam" id="PF01790">
    <property type="entry name" value="LGT"/>
    <property type="match status" value="1"/>
</dbReference>
<dbReference type="GO" id="GO:0005886">
    <property type="term" value="C:plasma membrane"/>
    <property type="evidence" value="ECO:0007669"/>
    <property type="project" value="UniProtKB-SubCell"/>
</dbReference>
<feature type="transmembrane region" description="Helical" evidence="7">
    <location>
        <begin position="129"/>
        <end position="147"/>
    </location>
</feature>
<dbReference type="HAMAP" id="MF_01147">
    <property type="entry name" value="Lgt"/>
    <property type="match status" value="1"/>
</dbReference>
<dbReference type="PANTHER" id="PTHR30589">
    <property type="entry name" value="PROLIPOPROTEIN DIACYLGLYCERYL TRANSFERASE"/>
    <property type="match status" value="1"/>
</dbReference>
<dbReference type="EMBL" id="PNYC01000008">
    <property type="protein sequence ID" value="PMS36139.1"/>
    <property type="molecule type" value="Genomic_DNA"/>
</dbReference>
<comment type="function">
    <text evidence="7">Catalyzes the transfer of the diacylglyceryl group from phosphatidylglycerol to the sulfhydryl group of the N-terminal cysteine of a prolipoprotein, the first step in the formation of mature lipoproteins.</text>
</comment>
<feature type="transmembrane region" description="Helical" evidence="7">
    <location>
        <begin position="268"/>
        <end position="287"/>
    </location>
</feature>
<evidence type="ECO:0000256" key="6">
    <source>
        <dbReference type="ARBA" id="ARBA00023136"/>
    </source>
</evidence>
<evidence type="ECO:0000313" key="9">
    <source>
        <dbReference type="Proteomes" id="UP000235777"/>
    </source>
</evidence>
<comment type="pathway">
    <text evidence="7">Protein modification; lipoprotein biosynthesis (diacylglyceryl transfer).</text>
</comment>
<dbReference type="NCBIfam" id="TIGR00544">
    <property type="entry name" value="lgt"/>
    <property type="match status" value="1"/>
</dbReference>
<dbReference type="Proteomes" id="UP000235777">
    <property type="component" value="Unassembled WGS sequence"/>
</dbReference>
<comment type="catalytic activity">
    <reaction evidence="7">
        <text>L-cysteinyl-[prolipoprotein] + a 1,2-diacyl-sn-glycero-3-phospho-(1'-sn-glycerol) = an S-1,2-diacyl-sn-glyceryl-L-cysteinyl-[prolipoprotein] + sn-glycerol 1-phosphate + H(+)</text>
        <dbReference type="Rhea" id="RHEA:56712"/>
        <dbReference type="Rhea" id="RHEA-COMP:14679"/>
        <dbReference type="Rhea" id="RHEA-COMP:14680"/>
        <dbReference type="ChEBI" id="CHEBI:15378"/>
        <dbReference type="ChEBI" id="CHEBI:29950"/>
        <dbReference type="ChEBI" id="CHEBI:57685"/>
        <dbReference type="ChEBI" id="CHEBI:64716"/>
        <dbReference type="ChEBI" id="CHEBI:140658"/>
        <dbReference type="EC" id="2.5.1.145"/>
    </reaction>
</comment>
<feature type="transmembrane region" description="Helical" evidence="7">
    <location>
        <begin position="60"/>
        <end position="79"/>
    </location>
</feature>
<dbReference type="STRING" id="863227.GCA_000373005_04517"/>
<reference evidence="8 9" key="1">
    <citation type="submission" date="2018-01" db="EMBL/GenBank/DDBJ databases">
        <title>Whole genome analyses suggest that Burkholderia sensu lato contains two further novel genera in the rhizoxinica-symbiotica group Mycetohabitans gen. nov., and Trinickia gen. nov.: implications for the evolution of diazotrophy and nodulation in the Burkholderiaceae.</title>
        <authorList>
            <person name="Estrada-de los Santos P."/>
            <person name="Palmer M."/>
            <person name="Chavez-Ramirez B."/>
            <person name="Beukes C."/>
            <person name="Steenkamp E.T."/>
            <person name="Hirsch A.M."/>
            <person name="Manyaka P."/>
            <person name="Maluk M."/>
            <person name="Lafos M."/>
            <person name="Crook M."/>
            <person name="Gross E."/>
            <person name="Simon M.F."/>
            <person name="Bueno dos Reis Junior F."/>
            <person name="Poole P.S."/>
            <person name="Venter S.N."/>
            <person name="James E.K."/>
        </authorList>
    </citation>
    <scope>NUCLEOTIDE SEQUENCE [LARGE SCALE GENOMIC DNA]</scope>
    <source>
        <strain evidence="8 9">JPY 581</strain>
    </source>
</reference>
<comment type="caution">
    <text evidence="8">The sequence shown here is derived from an EMBL/GenBank/DDBJ whole genome shotgun (WGS) entry which is preliminary data.</text>
</comment>
<dbReference type="PROSITE" id="PS01311">
    <property type="entry name" value="LGT"/>
    <property type="match status" value="1"/>
</dbReference>
<evidence type="ECO:0000256" key="4">
    <source>
        <dbReference type="ARBA" id="ARBA00022692"/>
    </source>
</evidence>
<name>A0A2N7X308_9BURK</name>
<evidence type="ECO:0000256" key="1">
    <source>
        <dbReference type="ARBA" id="ARBA00007150"/>
    </source>
</evidence>
<dbReference type="UniPathway" id="UPA00664"/>
<keyword evidence="6 7" id="KW-0472">Membrane</keyword>
<dbReference type="EC" id="2.5.1.145" evidence="7"/>
<proteinExistence type="inferred from homology"/>
<keyword evidence="5 7" id="KW-1133">Transmembrane helix</keyword>
<evidence type="ECO:0000313" key="8">
    <source>
        <dbReference type="EMBL" id="PMS36139.1"/>
    </source>
</evidence>
<protein>
    <recommendedName>
        <fullName evidence="7">Phosphatidylglycerol--prolipoprotein diacylglyceryl transferase</fullName>
        <ecNumber evidence="7">2.5.1.145</ecNumber>
    </recommendedName>
</protein>
<evidence type="ECO:0000256" key="7">
    <source>
        <dbReference type="HAMAP-Rule" id="MF_01147"/>
    </source>
</evidence>
<keyword evidence="4 7" id="KW-0812">Transmembrane</keyword>
<keyword evidence="9" id="KW-1185">Reference proteome</keyword>
<keyword evidence="2 7" id="KW-1003">Cell membrane</keyword>
<feature type="transmembrane region" description="Helical" evidence="7">
    <location>
        <begin position="230"/>
        <end position="248"/>
    </location>
</feature>
<gene>
    <name evidence="7" type="primary">lgt</name>
    <name evidence="8" type="ORF">C0Z20_14965</name>
</gene>
<feature type="binding site" evidence="7">
    <location>
        <position position="142"/>
    </location>
    <ligand>
        <name>a 1,2-diacyl-sn-glycero-3-phospho-(1'-sn-glycerol)</name>
        <dbReference type="ChEBI" id="CHEBI:64716"/>
    </ligand>
</feature>
<keyword evidence="3 7" id="KW-0808">Transferase</keyword>
<keyword evidence="8" id="KW-0449">Lipoprotein</keyword>
<organism evidence="8 9">
    <name type="scientific">Trinickia symbiotica</name>
    <dbReference type="NCBI Taxonomy" id="863227"/>
    <lineage>
        <taxon>Bacteria</taxon>
        <taxon>Pseudomonadati</taxon>
        <taxon>Pseudomonadota</taxon>
        <taxon>Betaproteobacteria</taxon>
        <taxon>Burkholderiales</taxon>
        <taxon>Burkholderiaceae</taxon>
        <taxon>Trinickia</taxon>
    </lineage>
</organism>
<evidence type="ECO:0000256" key="2">
    <source>
        <dbReference type="ARBA" id="ARBA00022475"/>
    </source>
</evidence>
<sequence>MLIHPNFDPVAIHLGPLAVRWYGLMYLVGFVMAIVVGRLRLRLPHVAAQGWTARDIDDMLFYGVLGTIIGGRLGYVLFYKADYYFAHPLDVFKVWQGGMSFHGGFLGVTLAMALFAWQRNRTWMQVTDFVAPMVPTGLAAGRLGNFINGELWGRVTDPQAPWAMLFQSAAPDDALWLASHPQLAAKWHLNEVFAQYHMLPRHPSELYEVALEGIVLFFVLWFFTRKPRPVGAASAVFLIGYGLARFIVEFAREPDDFLGLLTFGLSMGQWLSLPMILVGVGLFAWSYRRAAKAKEPAAVAR</sequence>
<comment type="similarity">
    <text evidence="1 7">Belongs to the Lgt family.</text>
</comment>
<comment type="subcellular location">
    <subcellularLocation>
        <location evidence="7">Cell membrane</location>
        <topology evidence="7">Multi-pass membrane protein</topology>
    </subcellularLocation>
</comment>
<accession>A0A2N7X308</accession>
<evidence type="ECO:0000256" key="3">
    <source>
        <dbReference type="ARBA" id="ARBA00022679"/>
    </source>
</evidence>
<dbReference type="PANTHER" id="PTHR30589:SF0">
    <property type="entry name" value="PHOSPHATIDYLGLYCEROL--PROLIPOPROTEIN DIACYLGLYCERYL TRANSFERASE"/>
    <property type="match status" value="1"/>
</dbReference>
<dbReference type="AlphaFoldDB" id="A0A2N7X308"/>
<dbReference type="GO" id="GO:0042158">
    <property type="term" value="P:lipoprotein biosynthetic process"/>
    <property type="evidence" value="ECO:0007669"/>
    <property type="project" value="UniProtKB-UniRule"/>
</dbReference>
<dbReference type="InterPro" id="IPR001640">
    <property type="entry name" value="Lgt"/>
</dbReference>
<evidence type="ECO:0000256" key="5">
    <source>
        <dbReference type="ARBA" id="ARBA00022989"/>
    </source>
</evidence>
<feature type="transmembrane region" description="Helical" evidence="7">
    <location>
        <begin position="20"/>
        <end position="39"/>
    </location>
</feature>
<dbReference type="RefSeq" id="WP_018443125.1">
    <property type="nucleotide sequence ID" value="NZ_KB890198.1"/>
</dbReference>
<dbReference type="OrthoDB" id="871140at2"/>